<dbReference type="Gene3D" id="3.40.50.200">
    <property type="entry name" value="Peptidase S8/S53 domain"/>
    <property type="match status" value="2"/>
</dbReference>
<dbReference type="GO" id="GO:0004252">
    <property type="term" value="F:serine-type endopeptidase activity"/>
    <property type="evidence" value="ECO:0007669"/>
    <property type="project" value="UniProtKB-UniRule"/>
</dbReference>
<dbReference type="GO" id="GO:0016020">
    <property type="term" value="C:membrane"/>
    <property type="evidence" value="ECO:0007669"/>
    <property type="project" value="InterPro"/>
</dbReference>
<evidence type="ECO:0000256" key="3">
    <source>
        <dbReference type="ARBA" id="ARBA00022525"/>
    </source>
</evidence>
<accession>A0A8H4PI01</accession>
<dbReference type="GO" id="GO:0006508">
    <property type="term" value="P:proteolysis"/>
    <property type="evidence" value="ECO:0007669"/>
    <property type="project" value="UniProtKB-KW"/>
</dbReference>
<gene>
    <name evidence="15" type="ORF">FALBO_902</name>
</gene>
<dbReference type="InterPro" id="IPR015500">
    <property type="entry name" value="Peptidase_S8_subtilisin-rel"/>
</dbReference>
<feature type="domain" description="Peptidase S8/S53" evidence="12">
    <location>
        <begin position="156"/>
        <end position="570"/>
    </location>
</feature>
<dbReference type="PROSITE" id="PS00136">
    <property type="entry name" value="SUBTILASE_ASP"/>
    <property type="match status" value="1"/>
</dbReference>
<name>A0A8H4PI01_9HYPO</name>
<evidence type="ECO:0000256" key="1">
    <source>
        <dbReference type="ARBA" id="ARBA00011073"/>
    </source>
</evidence>
<evidence type="ECO:0000259" key="13">
    <source>
        <dbReference type="Pfam" id="PF02225"/>
    </source>
</evidence>
<dbReference type="PANTHER" id="PTHR43806:SF66">
    <property type="entry name" value="SERIN ENDOPEPTIDASE"/>
    <property type="match status" value="1"/>
</dbReference>
<keyword evidence="6 9" id="KW-0378">Hydrolase</keyword>
<dbReference type="CDD" id="cd02124">
    <property type="entry name" value="PA_PoS1_like"/>
    <property type="match status" value="1"/>
</dbReference>
<evidence type="ECO:0000313" key="15">
    <source>
        <dbReference type="EMBL" id="KAF4472194.1"/>
    </source>
</evidence>
<dbReference type="Pfam" id="PF00082">
    <property type="entry name" value="Peptidase_S8"/>
    <property type="match status" value="1"/>
</dbReference>
<dbReference type="Pfam" id="PF02225">
    <property type="entry name" value="PA"/>
    <property type="match status" value="1"/>
</dbReference>
<organism evidence="15 16">
    <name type="scientific">Fusarium albosuccineum</name>
    <dbReference type="NCBI Taxonomy" id="1237068"/>
    <lineage>
        <taxon>Eukaryota</taxon>
        <taxon>Fungi</taxon>
        <taxon>Dikarya</taxon>
        <taxon>Ascomycota</taxon>
        <taxon>Pezizomycotina</taxon>
        <taxon>Sordariomycetes</taxon>
        <taxon>Hypocreomycetidae</taxon>
        <taxon>Hypocreales</taxon>
        <taxon>Nectriaceae</taxon>
        <taxon>Fusarium</taxon>
        <taxon>Fusarium decemcellulare species complex</taxon>
    </lineage>
</organism>
<feature type="domain" description="PA" evidence="13">
    <location>
        <begin position="382"/>
        <end position="433"/>
    </location>
</feature>
<evidence type="ECO:0000256" key="9">
    <source>
        <dbReference type="PROSITE-ProRule" id="PRU01240"/>
    </source>
</evidence>
<proteinExistence type="inferred from homology"/>
<dbReference type="InterPro" id="IPR000209">
    <property type="entry name" value="Peptidase_S8/S53_dom"/>
</dbReference>
<dbReference type="PANTHER" id="PTHR43806">
    <property type="entry name" value="PEPTIDASE S8"/>
    <property type="match status" value="1"/>
</dbReference>
<evidence type="ECO:0000256" key="2">
    <source>
        <dbReference type="ARBA" id="ARBA00022512"/>
    </source>
</evidence>
<sequence>MVRLSWVASLFAAAVSAVDIETIGNKKTYTRLPGAYIFEFEDDNDCSDFFAKAAVQGTTRMQYNYKLFKGASIQFSDIENAEDLATRMASLPAVKQYWPVKVFSIPTPEVHWQGTPGMEYAAVEKRDLDGRAIAEDTFSPHVMTQVDKLKAEGITGKGIKVALVDSGVDYKHPALGGCFGPDCLVSFGTDLVGDDYDGFNAVNPDNDPMDCAGHGTHTAGTLAAQKNSMGFTGAATGVKIGAYKAFGCQGEAGNDVLIAAFNQAFEDGADIISASIGGPAGWSEEPWAVAASRIVAQGVPCILSAGNRGDAGLFYASTAGNGKQVTAVSSFDNTQSISLFNVSHYSVNGGPRKEFGALAGKPDAWKDVKLPLWALNYDTKAENDACEPFPKDMPDLSKYIVLIRRGTCGFDVKATNAAKAGAQYIMVYSDKTQLMPFDMSMVEGIKAAAIVPPQRGEEWISHLKKGDKVVLEMSDGSDGNVYLEQSKNNVTGGAVSVFTSWGPTWEMDVKPQFGAPGGQILSTYPRDKGSYAVLSGTSMATPLMAGIVALVAEARGTLDPILIENVLSASSNPQLFNDGKAFYDFLAPVPQQGGGIVQAHDAAHAKILLSPSSLSFNDTDNFPESLNFTLKNTGSKEVEFEISHVPAVTMYTLVKDTIYPNAFPNDFANEQVSIKFSESKVSIAPGTSVVVEVLPTPPKGLDAKRLPVWSGYVAINGTDGSSLSLPYQGLTGSLHDSKVLGPKDTWIAKSTDELMLPVKGNDTWSLPKPGTANNVTDELPVLVWFLALGSAKLHADIIPVTTNKTSSSGKPKVIGEPVDFPLLWNAMGRNQQAFTGELADGSFAPAGQYVVRYRALRIFGDEKKSDDWDESFSSAFSIQYQES</sequence>
<keyword evidence="4 9" id="KW-0645">Protease</keyword>
<dbReference type="PRINTS" id="PR00723">
    <property type="entry name" value="SUBTILISIN"/>
</dbReference>
<feature type="chain" id="PRO_5034212874" evidence="11">
    <location>
        <begin position="18"/>
        <end position="883"/>
    </location>
</feature>
<dbReference type="EMBL" id="JAADYS010000110">
    <property type="protein sequence ID" value="KAF4472194.1"/>
    <property type="molecule type" value="Genomic_DNA"/>
</dbReference>
<dbReference type="InterPro" id="IPR003137">
    <property type="entry name" value="PA_domain"/>
</dbReference>
<dbReference type="InterPro" id="IPR023827">
    <property type="entry name" value="Peptidase_S8_Asp-AS"/>
</dbReference>
<evidence type="ECO:0000256" key="11">
    <source>
        <dbReference type="SAM" id="SignalP"/>
    </source>
</evidence>
<evidence type="ECO:0000259" key="14">
    <source>
        <dbReference type="Pfam" id="PF06280"/>
    </source>
</evidence>
<dbReference type="OrthoDB" id="10256524at2759"/>
<evidence type="ECO:0000256" key="8">
    <source>
        <dbReference type="PIRSR" id="PIRSR615500-1"/>
    </source>
</evidence>
<evidence type="ECO:0000313" key="16">
    <source>
        <dbReference type="Proteomes" id="UP000554235"/>
    </source>
</evidence>
<feature type="active site" description="Charge relay system" evidence="8 9">
    <location>
        <position position="214"/>
    </location>
</feature>
<dbReference type="SUPFAM" id="SSF52025">
    <property type="entry name" value="PA domain"/>
    <property type="match status" value="1"/>
</dbReference>
<dbReference type="InterPro" id="IPR036852">
    <property type="entry name" value="Peptidase_S8/S53_dom_sf"/>
</dbReference>
<evidence type="ECO:0000256" key="5">
    <source>
        <dbReference type="ARBA" id="ARBA00022729"/>
    </source>
</evidence>
<evidence type="ECO:0000256" key="7">
    <source>
        <dbReference type="ARBA" id="ARBA00022825"/>
    </source>
</evidence>
<dbReference type="InterPro" id="IPR023828">
    <property type="entry name" value="Peptidase_S8_Ser-AS"/>
</dbReference>
<feature type="domain" description="C5a peptidase/Subtilisin-like protease SBT2-like Fn3-like" evidence="14">
    <location>
        <begin position="615"/>
        <end position="727"/>
    </location>
</feature>
<keyword evidence="5 11" id="KW-0732">Signal</keyword>
<keyword evidence="2" id="KW-0134">Cell wall</keyword>
<dbReference type="PROSITE" id="PS51892">
    <property type="entry name" value="SUBTILASE"/>
    <property type="match status" value="1"/>
</dbReference>
<keyword evidence="7 9" id="KW-0720">Serine protease</keyword>
<keyword evidence="3" id="KW-0964">Secreted</keyword>
<keyword evidence="16" id="KW-1185">Reference proteome</keyword>
<evidence type="ECO:0000259" key="12">
    <source>
        <dbReference type="Pfam" id="PF00082"/>
    </source>
</evidence>
<comment type="caution">
    <text evidence="15">The sequence shown here is derived from an EMBL/GenBank/DDBJ whole genome shotgun (WGS) entry which is preliminary data.</text>
</comment>
<dbReference type="InterPro" id="IPR046450">
    <property type="entry name" value="PA_dom_sf"/>
</dbReference>
<dbReference type="AlphaFoldDB" id="A0A8H4PI01"/>
<dbReference type="Gene3D" id="3.50.30.30">
    <property type="match status" value="1"/>
</dbReference>
<evidence type="ECO:0000256" key="4">
    <source>
        <dbReference type="ARBA" id="ARBA00022670"/>
    </source>
</evidence>
<protein>
    <submittedName>
        <fullName evidence="15">Minor extracellular protease vpr</fullName>
    </submittedName>
</protein>
<evidence type="ECO:0000256" key="6">
    <source>
        <dbReference type="ARBA" id="ARBA00022801"/>
    </source>
</evidence>
<dbReference type="Proteomes" id="UP000554235">
    <property type="component" value="Unassembled WGS sequence"/>
</dbReference>
<comment type="similarity">
    <text evidence="1 9 10">Belongs to the peptidase S8 family.</text>
</comment>
<evidence type="ECO:0000256" key="10">
    <source>
        <dbReference type="RuleBase" id="RU003355"/>
    </source>
</evidence>
<feature type="signal peptide" evidence="11">
    <location>
        <begin position="1"/>
        <end position="17"/>
    </location>
</feature>
<dbReference type="Pfam" id="PF06280">
    <property type="entry name" value="fn3_5"/>
    <property type="match status" value="1"/>
</dbReference>
<dbReference type="SUPFAM" id="SSF52743">
    <property type="entry name" value="Subtilisin-like"/>
    <property type="match status" value="1"/>
</dbReference>
<dbReference type="PROSITE" id="PS00138">
    <property type="entry name" value="SUBTILASE_SER"/>
    <property type="match status" value="1"/>
</dbReference>
<feature type="active site" description="Charge relay system" evidence="8 9">
    <location>
        <position position="538"/>
    </location>
</feature>
<dbReference type="InterPro" id="IPR034187">
    <property type="entry name" value="Peptidases_S8_5"/>
</dbReference>
<dbReference type="CDD" id="cd07489">
    <property type="entry name" value="Peptidases_S8_5"/>
    <property type="match status" value="1"/>
</dbReference>
<feature type="active site" description="Charge relay system" evidence="8 9">
    <location>
        <position position="165"/>
    </location>
</feature>
<dbReference type="InterPro" id="IPR010435">
    <property type="entry name" value="C5a/SBT2-like_Fn3"/>
</dbReference>
<dbReference type="InterPro" id="IPR050131">
    <property type="entry name" value="Peptidase_S8_subtilisin-like"/>
</dbReference>
<reference evidence="15 16" key="1">
    <citation type="submission" date="2020-01" db="EMBL/GenBank/DDBJ databases">
        <title>Identification and distribution of gene clusters putatively required for synthesis of sphingolipid metabolism inhibitors in phylogenetically diverse species of the filamentous fungus Fusarium.</title>
        <authorList>
            <person name="Kim H.-S."/>
            <person name="Busman M."/>
            <person name="Brown D.W."/>
            <person name="Divon H."/>
            <person name="Uhlig S."/>
            <person name="Proctor R.H."/>
        </authorList>
    </citation>
    <scope>NUCLEOTIDE SEQUENCE [LARGE SCALE GENOMIC DNA]</scope>
    <source>
        <strain evidence="15 16">NRRL 20459</strain>
    </source>
</reference>